<feature type="region of interest" description="Disordered" evidence="1">
    <location>
        <begin position="95"/>
        <end position="123"/>
    </location>
</feature>
<reference evidence="2 3" key="1">
    <citation type="journal article" date="2015" name="Sci. Rep.">
        <title>Chromosome-level genome map provides insights into diverse defense mechanisms in the medicinal fungus Ganoderma sinense.</title>
        <authorList>
            <person name="Zhu Y."/>
            <person name="Xu J."/>
            <person name="Sun C."/>
            <person name="Zhou S."/>
            <person name="Xu H."/>
            <person name="Nelson D.R."/>
            <person name="Qian J."/>
            <person name="Song J."/>
            <person name="Luo H."/>
            <person name="Xiang L."/>
            <person name="Li Y."/>
            <person name="Xu Z."/>
            <person name="Ji A."/>
            <person name="Wang L."/>
            <person name="Lu S."/>
            <person name="Hayward A."/>
            <person name="Sun W."/>
            <person name="Li X."/>
            <person name="Schwartz D.C."/>
            <person name="Wang Y."/>
            <person name="Chen S."/>
        </authorList>
    </citation>
    <scope>NUCLEOTIDE SEQUENCE [LARGE SCALE GENOMIC DNA]</scope>
    <source>
        <strain evidence="2 3">ZZ0214-1</strain>
    </source>
</reference>
<dbReference type="AlphaFoldDB" id="A0A2G8S2W6"/>
<sequence>MTERPPSKCISARSYALACSPPRWSHRNPVAPARTSPQEHATSTSPSTRLHIPNASALARVAPTSAAPSPTPHHLPFDLVRPSLPRASSYALRCARASSTRRRRIGSSPSSSYHDAREGNACR</sequence>
<evidence type="ECO:0000313" key="2">
    <source>
        <dbReference type="EMBL" id="PIL28077.1"/>
    </source>
</evidence>
<evidence type="ECO:0000313" key="3">
    <source>
        <dbReference type="Proteomes" id="UP000230002"/>
    </source>
</evidence>
<keyword evidence="3" id="KW-1185">Reference proteome</keyword>
<feature type="compositionally biased region" description="Polar residues" evidence="1">
    <location>
        <begin position="35"/>
        <end position="48"/>
    </location>
</feature>
<feature type="compositionally biased region" description="Basic and acidic residues" evidence="1">
    <location>
        <begin position="114"/>
        <end position="123"/>
    </location>
</feature>
<feature type="region of interest" description="Disordered" evidence="1">
    <location>
        <begin position="62"/>
        <end position="81"/>
    </location>
</feature>
<proteinExistence type="predicted"/>
<feature type="region of interest" description="Disordered" evidence="1">
    <location>
        <begin position="21"/>
        <end position="52"/>
    </location>
</feature>
<dbReference type="EMBL" id="AYKW01000029">
    <property type="protein sequence ID" value="PIL28077.1"/>
    <property type="molecule type" value="Genomic_DNA"/>
</dbReference>
<gene>
    <name evidence="2" type="ORF">GSI_09830</name>
</gene>
<dbReference type="Proteomes" id="UP000230002">
    <property type="component" value="Unassembled WGS sequence"/>
</dbReference>
<organism evidence="2 3">
    <name type="scientific">Ganoderma sinense ZZ0214-1</name>
    <dbReference type="NCBI Taxonomy" id="1077348"/>
    <lineage>
        <taxon>Eukaryota</taxon>
        <taxon>Fungi</taxon>
        <taxon>Dikarya</taxon>
        <taxon>Basidiomycota</taxon>
        <taxon>Agaricomycotina</taxon>
        <taxon>Agaricomycetes</taxon>
        <taxon>Polyporales</taxon>
        <taxon>Polyporaceae</taxon>
        <taxon>Ganoderma</taxon>
    </lineage>
</organism>
<evidence type="ECO:0000256" key="1">
    <source>
        <dbReference type="SAM" id="MobiDB-lite"/>
    </source>
</evidence>
<accession>A0A2G8S2W6</accession>
<comment type="caution">
    <text evidence="2">The sequence shown here is derived from an EMBL/GenBank/DDBJ whole genome shotgun (WGS) entry which is preliminary data.</text>
</comment>
<name>A0A2G8S2W6_9APHY</name>
<protein>
    <submittedName>
        <fullName evidence="2">Uncharacterized protein</fullName>
    </submittedName>
</protein>